<name>A0ABZ1CRP0_9TREE</name>
<keyword evidence="4" id="KW-1185">Reference proteome</keyword>
<dbReference type="RefSeq" id="XP_062788091.1">
    <property type="nucleotide sequence ID" value="XM_062932040.1"/>
</dbReference>
<keyword evidence="2" id="KW-0732">Signal</keyword>
<dbReference type="GeneID" id="87952387"/>
<dbReference type="EMBL" id="CP141881">
    <property type="protein sequence ID" value="WRT63351.1"/>
    <property type="molecule type" value="Genomic_DNA"/>
</dbReference>
<evidence type="ECO:0000256" key="2">
    <source>
        <dbReference type="SAM" id="SignalP"/>
    </source>
</evidence>
<sequence length="222" mass="24416">MLAVKIICTAALIRLVQGQAFVGCIDNLPSDTSHVELEGDCDSTCKKAGYEYAFWSVIDKECRCGTTPPKTFMYNIAQNEYGLCLPYDYSVSKIHVPFEFHICAKTIEISSTSNVQARETIVNAMSECFDSCLEAEYVAIAPQWAKPTYICKCGGMPISYAPLTCGEGTYYGFTNPSSKGKKQGGSDRKQKHRPQRMGKQTVQEGAIQNKIVDKPGRYGGGL</sequence>
<evidence type="ECO:0000313" key="4">
    <source>
        <dbReference type="Proteomes" id="UP001329825"/>
    </source>
</evidence>
<protein>
    <recommendedName>
        <fullName evidence="5">Extracellular membrane protein CFEM domain-containing protein</fullName>
    </recommendedName>
</protein>
<reference evidence="3 4" key="1">
    <citation type="submission" date="2024-01" db="EMBL/GenBank/DDBJ databases">
        <title>Comparative genomics of Cryptococcus and Kwoniella reveals pathogenesis evolution and contrasting modes of karyotype evolution via chromosome fusion or intercentromeric recombination.</title>
        <authorList>
            <person name="Coelho M.A."/>
            <person name="David-Palma M."/>
            <person name="Shea T."/>
            <person name="Bowers K."/>
            <person name="McGinley-Smith S."/>
            <person name="Mohammad A.W."/>
            <person name="Gnirke A."/>
            <person name="Yurkov A.M."/>
            <person name="Nowrousian M."/>
            <person name="Sun S."/>
            <person name="Cuomo C.A."/>
            <person name="Heitman J."/>
        </authorList>
    </citation>
    <scope>NUCLEOTIDE SEQUENCE [LARGE SCALE GENOMIC DNA]</scope>
    <source>
        <strain evidence="3">CBS 11374</strain>
    </source>
</reference>
<dbReference type="Proteomes" id="UP001329825">
    <property type="component" value="Chromosome 1"/>
</dbReference>
<feature type="chain" id="PRO_5047392515" description="Extracellular membrane protein CFEM domain-containing protein" evidence="2">
    <location>
        <begin position="19"/>
        <end position="222"/>
    </location>
</feature>
<gene>
    <name evidence="3" type="ORF">IL334_000256</name>
</gene>
<feature type="signal peptide" evidence="2">
    <location>
        <begin position="1"/>
        <end position="18"/>
    </location>
</feature>
<evidence type="ECO:0008006" key="5">
    <source>
        <dbReference type="Google" id="ProtNLM"/>
    </source>
</evidence>
<accession>A0ABZ1CRP0</accession>
<organism evidence="3 4">
    <name type="scientific">Kwoniella shivajii</name>
    <dbReference type="NCBI Taxonomy" id="564305"/>
    <lineage>
        <taxon>Eukaryota</taxon>
        <taxon>Fungi</taxon>
        <taxon>Dikarya</taxon>
        <taxon>Basidiomycota</taxon>
        <taxon>Agaricomycotina</taxon>
        <taxon>Tremellomycetes</taxon>
        <taxon>Tremellales</taxon>
        <taxon>Cryptococcaceae</taxon>
        <taxon>Kwoniella</taxon>
    </lineage>
</organism>
<evidence type="ECO:0000313" key="3">
    <source>
        <dbReference type="EMBL" id="WRT63351.1"/>
    </source>
</evidence>
<proteinExistence type="predicted"/>
<feature type="region of interest" description="Disordered" evidence="1">
    <location>
        <begin position="176"/>
        <end position="222"/>
    </location>
</feature>
<evidence type="ECO:0000256" key="1">
    <source>
        <dbReference type="SAM" id="MobiDB-lite"/>
    </source>
</evidence>